<dbReference type="AlphaFoldDB" id="A0A5C3LMX6"/>
<dbReference type="CDD" id="cd23507">
    <property type="entry name" value="hydrophobin_I"/>
    <property type="match status" value="1"/>
</dbReference>
<evidence type="ECO:0000256" key="1">
    <source>
        <dbReference type="ARBA" id="ARBA00004191"/>
    </source>
</evidence>
<evidence type="ECO:0000256" key="6">
    <source>
        <dbReference type="RuleBase" id="RU365009"/>
    </source>
</evidence>
<keyword evidence="4 6" id="KW-0964">Secreted</keyword>
<keyword evidence="6" id="KW-0732">Signal</keyword>
<dbReference type="GO" id="GO:0005199">
    <property type="term" value="F:structural constituent of cell wall"/>
    <property type="evidence" value="ECO:0007669"/>
    <property type="project" value="InterPro"/>
</dbReference>
<evidence type="ECO:0000313" key="7">
    <source>
        <dbReference type="EMBL" id="TFK34062.1"/>
    </source>
</evidence>
<dbReference type="InterPro" id="IPR001338">
    <property type="entry name" value="Class_I_Hydrophobin"/>
</dbReference>
<dbReference type="EMBL" id="ML213637">
    <property type="protein sequence ID" value="TFK34062.1"/>
    <property type="molecule type" value="Genomic_DNA"/>
</dbReference>
<feature type="signal peptide" evidence="6">
    <location>
        <begin position="1"/>
        <end position="23"/>
    </location>
</feature>
<dbReference type="GO" id="GO:0009277">
    <property type="term" value="C:fungal-type cell wall"/>
    <property type="evidence" value="ECO:0007669"/>
    <property type="project" value="InterPro"/>
</dbReference>
<dbReference type="OrthoDB" id="4225815at2759"/>
<evidence type="ECO:0000256" key="2">
    <source>
        <dbReference type="ARBA" id="ARBA00010446"/>
    </source>
</evidence>
<comment type="similarity">
    <text evidence="2 6">Belongs to the fungal hydrophobin family.</text>
</comment>
<reference evidence="7 8" key="1">
    <citation type="journal article" date="2019" name="Nat. Ecol. Evol.">
        <title>Megaphylogeny resolves global patterns of mushroom evolution.</title>
        <authorList>
            <person name="Varga T."/>
            <person name="Krizsan K."/>
            <person name="Foldi C."/>
            <person name="Dima B."/>
            <person name="Sanchez-Garcia M."/>
            <person name="Sanchez-Ramirez S."/>
            <person name="Szollosi G.J."/>
            <person name="Szarkandi J.G."/>
            <person name="Papp V."/>
            <person name="Albert L."/>
            <person name="Andreopoulos W."/>
            <person name="Angelini C."/>
            <person name="Antonin V."/>
            <person name="Barry K.W."/>
            <person name="Bougher N.L."/>
            <person name="Buchanan P."/>
            <person name="Buyck B."/>
            <person name="Bense V."/>
            <person name="Catcheside P."/>
            <person name="Chovatia M."/>
            <person name="Cooper J."/>
            <person name="Damon W."/>
            <person name="Desjardin D."/>
            <person name="Finy P."/>
            <person name="Geml J."/>
            <person name="Haridas S."/>
            <person name="Hughes K."/>
            <person name="Justo A."/>
            <person name="Karasinski D."/>
            <person name="Kautmanova I."/>
            <person name="Kiss B."/>
            <person name="Kocsube S."/>
            <person name="Kotiranta H."/>
            <person name="LaButti K.M."/>
            <person name="Lechner B.E."/>
            <person name="Liimatainen K."/>
            <person name="Lipzen A."/>
            <person name="Lukacs Z."/>
            <person name="Mihaltcheva S."/>
            <person name="Morgado L.N."/>
            <person name="Niskanen T."/>
            <person name="Noordeloos M.E."/>
            <person name="Ohm R.A."/>
            <person name="Ortiz-Santana B."/>
            <person name="Ovrebo C."/>
            <person name="Racz N."/>
            <person name="Riley R."/>
            <person name="Savchenko A."/>
            <person name="Shiryaev A."/>
            <person name="Soop K."/>
            <person name="Spirin V."/>
            <person name="Szebenyi C."/>
            <person name="Tomsovsky M."/>
            <person name="Tulloss R.E."/>
            <person name="Uehling J."/>
            <person name="Grigoriev I.V."/>
            <person name="Vagvolgyi C."/>
            <person name="Papp T."/>
            <person name="Martin F.M."/>
            <person name="Miettinen O."/>
            <person name="Hibbett D.S."/>
            <person name="Nagy L.G."/>
        </authorList>
    </citation>
    <scope>NUCLEOTIDE SEQUENCE [LARGE SCALE GENOMIC DNA]</scope>
    <source>
        <strain evidence="7 8">CBS 166.37</strain>
    </source>
</reference>
<dbReference type="SMART" id="SM00075">
    <property type="entry name" value="HYDRO"/>
    <property type="match status" value="1"/>
</dbReference>
<accession>A0A5C3LMX6</accession>
<evidence type="ECO:0000256" key="5">
    <source>
        <dbReference type="ARBA" id="ARBA00023157"/>
    </source>
</evidence>
<sequence length="118" mass="11637">MMFISIKTIITAICLTMPMLAAASPTGSTTPPTTGTGCQNSGGSVQCCNQVQTGSAALLGLFNGIPLTAILGIPVGLTCTPITVVGAGTNSCNQQSVCCTGAMSGVNVLNCTPVNVAL</sequence>
<organism evidence="7 8">
    <name type="scientific">Crucibulum laeve</name>
    <dbReference type="NCBI Taxonomy" id="68775"/>
    <lineage>
        <taxon>Eukaryota</taxon>
        <taxon>Fungi</taxon>
        <taxon>Dikarya</taxon>
        <taxon>Basidiomycota</taxon>
        <taxon>Agaricomycotina</taxon>
        <taxon>Agaricomycetes</taxon>
        <taxon>Agaricomycetidae</taxon>
        <taxon>Agaricales</taxon>
        <taxon>Agaricineae</taxon>
        <taxon>Nidulariaceae</taxon>
        <taxon>Crucibulum</taxon>
    </lineage>
</organism>
<keyword evidence="8" id="KW-1185">Reference proteome</keyword>
<comment type="subcellular location">
    <subcellularLocation>
        <location evidence="1 6">Secreted</location>
        <location evidence="1 6">Cell wall</location>
    </subcellularLocation>
</comment>
<gene>
    <name evidence="7" type="ORF">BDQ12DRAFT_669756</name>
</gene>
<evidence type="ECO:0000256" key="3">
    <source>
        <dbReference type="ARBA" id="ARBA00022512"/>
    </source>
</evidence>
<feature type="chain" id="PRO_5023008364" description="Hydrophobin" evidence="6">
    <location>
        <begin position="24"/>
        <end position="118"/>
    </location>
</feature>
<dbReference type="Pfam" id="PF01185">
    <property type="entry name" value="Hydrophobin"/>
    <property type="match status" value="1"/>
</dbReference>
<evidence type="ECO:0000313" key="8">
    <source>
        <dbReference type="Proteomes" id="UP000308652"/>
    </source>
</evidence>
<keyword evidence="5 6" id="KW-1015">Disulfide bond</keyword>
<dbReference type="Proteomes" id="UP000308652">
    <property type="component" value="Unassembled WGS sequence"/>
</dbReference>
<name>A0A5C3LMX6_9AGAR</name>
<proteinExistence type="inferred from homology"/>
<keyword evidence="3 6" id="KW-0134">Cell wall</keyword>
<evidence type="ECO:0000256" key="4">
    <source>
        <dbReference type="ARBA" id="ARBA00022525"/>
    </source>
</evidence>
<protein>
    <recommendedName>
        <fullName evidence="6">Hydrophobin</fullName>
    </recommendedName>
</protein>